<evidence type="ECO:0000256" key="4">
    <source>
        <dbReference type="ARBA" id="ARBA00014878"/>
    </source>
</evidence>
<dbReference type="PANTHER" id="PTHR10758">
    <property type="entry name" value="26S PROTEASOME NON-ATPASE REGULATORY SUBUNIT 3/COP9 SIGNALOSOME COMPLEX SUBUNIT 3"/>
    <property type="match status" value="1"/>
</dbReference>
<dbReference type="SMART" id="SM00088">
    <property type="entry name" value="PINT"/>
    <property type="match status" value="1"/>
</dbReference>
<accession>A0A068WL79</accession>
<dbReference type="PROSITE" id="PS50250">
    <property type="entry name" value="PCI"/>
    <property type="match status" value="1"/>
</dbReference>
<dbReference type="GO" id="GO:0005737">
    <property type="term" value="C:cytoplasm"/>
    <property type="evidence" value="ECO:0007669"/>
    <property type="project" value="UniProtKB-SubCell"/>
</dbReference>
<proteinExistence type="inferred from homology"/>
<evidence type="ECO:0000256" key="2">
    <source>
        <dbReference type="ARBA" id="ARBA00004496"/>
    </source>
</evidence>
<dbReference type="Pfam" id="PF01399">
    <property type="entry name" value="PCI"/>
    <property type="match status" value="1"/>
</dbReference>
<keyword evidence="8" id="KW-0472">Membrane</keyword>
<keyword evidence="8" id="KW-1133">Transmembrane helix</keyword>
<name>A0A068WL79_ECHGR</name>
<dbReference type="AlphaFoldDB" id="A0A068WL79"/>
<dbReference type="PANTHER" id="PTHR10758:SF1">
    <property type="entry name" value="COP9 SIGNALOSOME COMPLEX SUBUNIT 3"/>
    <property type="match status" value="1"/>
</dbReference>
<dbReference type="EMBL" id="LK028578">
    <property type="protein sequence ID" value="CDS18424.1"/>
    <property type="molecule type" value="Genomic_DNA"/>
</dbReference>
<evidence type="ECO:0000313" key="10">
    <source>
        <dbReference type="EMBL" id="CDS18424.1"/>
    </source>
</evidence>
<evidence type="ECO:0000259" key="9">
    <source>
        <dbReference type="PROSITE" id="PS50250"/>
    </source>
</evidence>
<reference evidence="10 11" key="1">
    <citation type="journal article" date="2013" name="Nature">
        <title>The genomes of four tapeworm species reveal adaptations to parasitism.</title>
        <authorList>
            <person name="Tsai I.J."/>
            <person name="Zarowiecki M."/>
            <person name="Holroyd N."/>
            <person name="Garciarrubio A."/>
            <person name="Sanchez-Flores A."/>
            <person name="Brooks K.L."/>
            <person name="Tracey A."/>
            <person name="Bobes R.J."/>
            <person name="Fragoso G."/>
            <person name="Sciutto E."/>
            <person name="Aslett M."/>
            <person name="Beasley H."/>
            <person name="Bennett H.M."/>
            <person name="Cai J."/>
            <person name="Camicia F."/>
            <person name="Clark R."/>
            <person name="Cucher M."/>
            <person name="De Silva N."/>
            <person name="Day T.A."/>
            <person name="Deplazes P."/>
            <person name="Estrada K."/>
            <person name="Fernandez C."/>
            <person name="Holland P.W."/>
            <person name="Hou J."/>
            <person name="Hu S."/>
            <person name="Huckvale T."/>
            <person name="Hung S.S."/>
            <person name="Kamenetzky L."/>
            <person name="Keane J.A."/>
            <person name="Kiss F."/>
            <person name="Koziol U."/>
            <person name="Lambert O."/>
            <person name="Liu K."/>
            <person name="Luo X."/>
            <person name="Luo Y."/>
            <person name="Macchiaroli N."/>
            <person name="Nichol S."/>
            <person name="Paps J."/>
            <person name="Parkinson J."/>
            <person name="Pouchkina-Stantcheva N."/>
            <person name="Riddiford N."/>
            <person name="Rosenzvit M."/>
            <person name="Salinas G."/>
            <person name="Wasmuth J.D."/>
            <person name="Zamanian M."/>
            <person name="Zheng Y."/>
            <person name="Cai X."/>
            <person name="Soberon X."/>
            <person name="Olson P.D."/>
            <person name="Laclette J.P."/>
            <person name="Brehm K."/>
            <person name="Berriman M."/>
            <person name="Garciarrubio A."/>
            <person name="Bobes R.J."/>
            <person name="Fragoso G."/>
            <person name="Sanchez-Flores A."/>
            <person name="Estrada K."/>
            <person name="Cevallos M.A."/>
            <person name="Morett E."/>
            <person name="Gonzalez V."/>
            <person name="Portillo T."/>
            <person name="Ochoa-Leyva A."/>
            <person name="Jose M.V."/>
            <person name="Sciutto E."/>
            <person name="Landa A."/>
            <person name="Jimenez L."/>
            <person name="Valdes V."/>
            <person name="Carrero J.C."/>
            <person name="Larralde C."/>
            <person name="Morales-Montor J."/>
            <person name="Limon-Lason J."/>
            <person name="Soberon X."/>
            <person name="Laclette J.P."/>
        </authorList>
    </citation>
    <scope>NUCLEOTIDE SEQUENCE [LARGE SCALE GENOMIC DNA]</scope>
</reference>
<dbReference type="WBParaSite" id="EgrG_000620900">
    <property type="protein sequence ID" value="EgrG_000620900"/>
    <property type="gene ID" value="EgrG_000620900"/>
</dbReference>
<dbReference type="InterPro" id="IPR055089">
    <property type="entry name" value="COP9_N"/>
</dbReference>
<keyword evidence="8" id="KW-0812">Transmembrane</keyword>
<dbReference type="InterPro" id="IPR036390">
    <property type="entry name" value="WH_DNA-bd_sf"/>
</dbReference>
<reference evidence="12" key="3">
    <citation type="submission" date="2020-10" db="UniProtKB">
        <authorList>
            <consortium name="WormBaseParasite"/>
        </authorList>
    </citation>
    <scope>IDENTIFICATION</scope>
</reference>
<dbReference type="Proteomes" id="UP000492820">
    <property type="component" value="Unassembled WGS sequence"/>
</dbReference>
<gene>
    <name evidence="12" type="primary">EGR_02738</name>
    <name evidence="10" type="ORF">EgrG_000620900</name>
</gene>
<comment type="subcellular location">
    <subcellularLocation>
        <location evidence="2">Cytoplasm</location>
    </subcellularLocation>
    <subcellularLocation>
        <location evidence="1">Nucleus</location>
    </subcellularLocation>
</comment>
<dbReference type="GO" id="GO:0006511">
    <property type="term" value="P:ubiquitin-dependent protein catabolic process"/>
    <property type="evidence" value="ECO:0007669"/>
    <property type="project" value="TreeGrafter"/>
</dbReference>
<evidence type="ECO:0000256" key="5">
    <source>
        <dbReference type="ARBA" id="ARBA00022490"/>
    </source>
</evidence>
<dbReference type="Pfam" id="PF22788">
    <property type="entry name" value="COP9_hel_rpt"/>
    <property type="match status" value="1"/>
</dbReference>
<dbReference type="SUPFAM" id="SSF46785">
    <property type="entry name" value="Winged helix' DNA-binding domain"/>
    <property type="match status" value="1"/>
</dbReference>
<keyword evidence="7" id="KW-0539">Nucleus</keyword>
<keyword evidence="6" id="KW-0736">Signalosome</keyword>
<comment type="similarity">
    <text evidence="3">Belongs to the CSN3 family.</text>
</comment>
<feature type="transmembrane region" description="Helical" evidence="8">
    <location>
        <begin position="174"/>
        <end position="191"/>
    </location>
</feature>
<protein>
    <recommendedName>
        <fullName evidence="4">COP9 signalosome complex subunit 3</fullName>
    </recommendedName>
</protein>
<evidence type="ECO:0000256" key="7">
    <source>
        <dbReference type="ARBA" id="ARBA00023242"/>
    </source>
</evidence>
<evidence type="ECO:0000256" key="6">
    <source>
        <dbReference type="ARBA" id="ARBA00022790"/>
    </source>
</evidence>
<sequence length="433" mass="48499">MDQLIASIKKAGDNGPEIVAILEKHSDFLMKNVSSLDQHLARYETEQWTCLYAAVIRAKLMAASSIEPTHLIEARTFFEASDSKRLNLVKPIVRAIGRILTKKLIAQSIAISGIPVLIAAIKRIQDTANHLTCLHVNLCQLALSAKFFNPLLPFLNADLLDVDNDRKAYCIKDAILYFYYGGMIYAALKMWDRSFKFFTMACSIPTPSCSSLLLAAAKKLIIISLIHKGEFNAAEFPLLRRWKYSLEAYKKLEEAFSASNSTALGEVIEKNSSTFGADRNYGLVKQLIDCHVKYRIHNLTKTFISLSVKDLAVRARLDLPETAEKQLLEMAGAKSIFVKIDQRNGCVRFLDNPERYESPEVLDSLVQKLKAIMDYDMTLRRIISEEASTTALGEPCVKLRRLAIHLLESITGQQSSGLPVLSTPACKRKHPSE</sequence>
<dbReference type="InterPro" id="IPR000717">
    <property type="entry name" value="PCI_dom"/>
</dbReference>
<evidence type="ECO:0000256" key="8">
    <source>
        <dbReference type="SAM" id="Phobius"/>
    </source>
</evidence>
<evidence type="ECO:0000313" key="12">
    <source>
        <dbReference type="WBParaSite" id="EgrG_000620900"/>
    </source>
</evidence>
<evidence type="ECO:0000256" key="3">
    <source>
        <dbReference type="ARBA" id="ARBA00007084"/>
    </source>
</evidence>
<dbReference type="GO" id="GO:0008180">
    <property type="term" value="C:COP9 signalosome"/>
    <property type="evidence" value="ECO:0007669"/>
    <property type="project" value="UniProtKB-KW"/>
</dbReference>
<evidence type="ECO:0000256" key="1">
    <source>
        <dbReference type="ARBA" id="ARBA00004123"/>
    </source>
</evidence>
<feature type="domain" description="PCI" evidence="9">
    <location>
        <begin position="193"/>
        <end position="354"/>
    </location>
</feature>
<dbReference type="InterPro" id="IPR050756">
    <property type="entry name" value="CSN3"/>
</dbReference>
<reference evidence="10" key="2">
    <citation type="submission" date="2014-06" db="EMBL/GenBank/DDBJ databases">
        <authorList>
            <person name="Aslett M."/>
        </authorList>
    </citation>
    <scope>NUCLEOTIDE SEQUENCE</scope>
</reference>
<dbReference type="OrthoDB" id="29061at2759"/>
<organism evidence="10">
    <name type="scientific">Echinococcus granulosus</name>
    <name type="common">Hydatid tapeworm</name>
    <dbReference type="NCBI Taxonomy" id="6210"/>
    <lineage>
        <taxon>Eukaryota</taxon>
        <taxon>Metazoa</taxon>
        <taxon>Spiralia</taxon>
        <taxon>Lophotrochozoa</taxon>
        <taxon>Platyhelminthes</taxon>
        <taxon>Cestoda</taxon>
        <taxon>Eucestoda</taxon>
        <taxon>Cyclophyllidea</taxon>
        <taxon>Taeniidae</taxon>
        <taxon>Echinococcus</taxon>
        <taxon>Echinococcus granulosus group</taxon>
    </lineage>
</organism>
<keyword evidence="5" id="KW-0963">Cytoplasm</keyword>
<evidence type="ECO:0000313" key="11">
    <source>
        <dbReference type="Proteomes" id="UP000492820"/>
    </source>
</evidence>